<evidence type="ECO:0000256" key="2">
    <source>
        <dbReference type="ARBA" id="ARBA00022946"/>
    </source>
</evidence>
<keyword evidence="4" id="KW-1185">Reference proteome</keyword>
<comment type="similarity">
    <text evidence="1">Belongs to the mTERF family.</text>
</comment>
<organism evidence="3 4">
    <name type="scientific">Ceratitis capitata</name>
    <name type="common">Mediterranean fruit fly</name>
    <name type="synonym">Tephritis capitata</name>
    <dbReference type="NCBI Taxonomy" id="7213"/>
    <lineage>
        <taxon>Eukaryota</taxon>
        <taxon>Metazoa</taxon>
        <taxon>Ecdysozoa</taxon>
        <taxon>Arthropoda</taxon>
        <taxon>Hexapoda</taxon>
        <taxon>Insecta</taxon>
        <taxon>Pterygota</taxon>
        <taxon>Neoptera</taxon>
        <taxon>Endopterygota</taxon>
        <taxon>Diptera</taxon>
        <taxon>Brachycera</taxon>
        <taxon>Muscomorpha</taxon>
        <taxon>Tephritoidea</taxon>
        <taxon>Tephritidae</taxon>
        <taxon>Ceratitis</taxon>
        <taxon>Ceratitis</taxon>
    </lineage>
</organism>
<dbReference type="GO" id="GO:0003676">
    <property type="term" value="F:nucleic acid binding"/>
    <property type="evidence" value="ECO:0007669"/>
    <property type="project" value="InterPro"/>
</dbReference>
<evidence type="ECO:0000313" key="4">
    <source>
        <dbReference type="Proteomes" id="UP000606786"/>
    </source>
</evidence>
<dbReference type="Pfam" id="PF02536">
    <property type="entry name" value="mTERF"/>
    <property type="match status" value="1"/>
</dbReference>
<dbReference type="Proteomes" id="UP000606786">
    <property type="component" value="Unassembled WGS sequence"/>
</dbReference>
<dbReference type="InterPro" id="IPR038538">
    <property type="entry name" value="MTERF_sf"/>
</dbReference>
<dbReference type="AlphaFoldDB" id="A0A811UGH4"/>
<dbReference type="GO" id="GO:0006393">
    <property type="term" value="P:termination of mitochondrial transcription"/>
    <property type="evidence" value="ECO:0007669"/>
    <property type="project" value="TreeGrafter"/>
</dbReference>
<dbReference type="InterPro" id="IPR003690">
    <property type="entry name" value="MTERF"/>
</dbReference>
<dbReference type="Gene3D" id="1.25.70.10">
    <property type="entry name" value="Transcription termination factor 3, mitochondrial"/>
    <property type="match status" value="1"/>
</dbReference>
<accession>A0A811UGH4</accession>
<protein>
    <submittedName>
        <fullName evidence="3">(Mediterranean fruit fly) hypothetical protein</fullName>
    </submittedName>
</protein>
<dbReference type="SMART" id="SM00733">
    <property type="entry name" value="Mterf"/>
    <property type="match status" value="3"/>
</dbReference>
<dbReference type="PANTHER" id="PTHR15437">
    <property type="entry name" value="TRANSCRIPTION TERMINATION FACTOR, MITOCHONDRIAL"/>
    <property type="match status" value="1"/>
</dbReference>
<dbReference type="GO" id="GO:0005759">
    <property type="term" value="C:mitochondrial matrix"/>
    <property type="evidence" value="ECO:0007669"/>
    <property type="project" value="TreeGrafter"/>
</dbReference>
<dbReference type="OrthoDB" id="75923at2759"/>
<gene>
    <name evidence="3" type="ORF">CCAP1982_LOCUS6561</name>
</gene>
<name>A0A811UGH4_CERCA</name>
<dbReference type="EMBL" id="CAJHJT010000012">
    <property type="protein sequence ID" value="CAD6997944.1"/>
    <property type="molecule type" value="Genomic_DNA"/>
</dbReference>
<proteinExistence type="inferred from homology"/>
<evidence type="ECO:0000256" key="1">
    <source>
        <dbReference type="ARBA" id="ARBA00007692"/>
    </source>
</evidence>
<evidence type="ECO:0000313" key="3">
    <source>
        <dbReference type="EMBL" id="CAD6997944.1"/>
    </source>
</evidence>
<comment type="caution">
    <text evidence="3">The sequence shown here is derived from an EMBL/GenBank/DDBJ whole genome shotgun (WGS) entry which is preliminary data.</text>
</comment>
<keyword evidence="2" id="KW-0809">Transit peptide</keyword>
<reference evidence="3" key="1">
    <citation type="submission" date="2020-11" db="EMBL/GenBank/DDBJ databases">
        <authorList>
            <person name="Whitehead M."/>
        </authorList>
    </citation>
    <scope>NUCLEOTIDE SEQUENCE</scope>
    <source>
        <strain evidence="3">EGII</strain>
    </source>
</reference>
<dbReference type="PANTHER" id="PTHR15437:SF6">
    <property type="entry name" value="TRANSCRIPTION TERMINATION FACTOR, MITOCHONDRIAL"/>
    <property type="match status" value="1"/>
</dbReference>
<dbReference type="FunFam" id="1.25.70.10:FF:000024">
    <property type="entry name" value="Transcription termination factor, mitochondrial"/>
    <property type="match status" value="1"/>
</dbReference>
<sequence length="445" mass="51884">MFYQVLRNFHRIITIHTPAPKYAASAALTSVCHKFGVLSVCGLSSSPANAQDGSGYVCTKGEQDVDAAYVGPDGQSGPRENAPNYVVPYSAEDETPRRYILVDVLRTRYRLSDSDVNRIMSDEVVKRTFHQRSLVRTLDMLSLEGVTKQSFINYPWLITLEKMRLQDKLALVQTLQLRDINDFVPFLRLSVPRLRKLVSIMNRESKILSQGNRIYYISELLKVDPKIVTKYLSKRLFILEMPFDMLEQNLQHMINYNVSPINILKDLWAFRYTPKSVQLRLERAKRAKKDKIMPWMVRCPEPILQRSFKLTLDELAVLGEKKNVVEYVAERLQFDIESMRCIMERHPAVMRVRVTKVKEVLDYLLNEAGFTRHEIANVPRILCHGLETTKQRIEELKSYGCRPSSLVIVCRSKREYDKFVKSWLETDLKMRKYKKDDQHKEPEET</sequence>